<evidence type="ECO:0000313" key="3">
    <source>
        <dbReference type="Proteomes" id="UP001258207"/>
    </source>
</evidence>
<dbReference type="InterPro" id="IPR010727">
    <property type="entry name" value="DUF1302"/>
</dbReference>
<gene>
    <name evidence="2" type="ORF">RI108_11910</name>
</gene>
<evidence type="ECO:0000256" key="1">
    <source>
        <dbReference type="SAM" id="SignalP"/>
    </source>
</evidence>
<reference evidence="2" key="1">
    <citation type="submission" date="2023-09" db="EMBL/GenBank/DDBJ databases">
        <title>First report of Pseudomonas coleopterorum DJ13 causing leaf spot on Rhododendron pulchrum Sweet in China.</title>
        <authorList>
            <person name="Zhang Y."/>
        </authorList>
    </citation>
    <scope>NUCLEOTIDE SEQUENCE</scope>
    <source>
        <strain evidence="2">DJ13</strain>
    </source>
</reference>
<proteinExistence type="predicted"/>
<organism evidence="2 3">
    <name type="scientific">Pseudomonas coleopterorum</name>
    <dbReference type="NCBI Taxonomy" id="1605838"/>
    <lineage>
        <taxon>Bacteria</taxon>
        <taxon>Pseudomonadati</taxon>
        <taxon>Pseudomonadota</taxon>
        <taxon>Gammaproteobacteria</taxon>
        <taxon>Pseudomonadales</taxon>
        <taxon>Pseudomonadaceae</taxon>
        <taxon>Pseudomonas</taxon>
    </lineage>
</organism>
<dbReference type="Proteomes" id="UP001258207">
    <property type="component" value="Chromosome"/>
</dbReference>
<evidence type="ECO:0000313" key="2">
    <source>
        <dbReference type="EMBL" id="WNC08029.1"/>
    </source>
</evidence>
<dbReference type="RefSeq" id="WP_310791045.1">
    <property type="nucleotide sequence ID" value="NZ_CP134081.1"/>
</dbReference>
<dbReference type="EMBL" id="CP134081">
    <property type="protein sequence ID" value="WNC08029.1"/>
    <property type="molecule type" value="Genomic_DNA"/>
</dbReference>
<feature type="chain" id="PRO_5042495649" evidence="1">
    <location>
        <begin position="37"/>
        <end position="561"/>
    </location>
</feature>
<dbReference type="AlphaFoldDB" id="A0AAJ6LVW4"/>
<dbReference type="Pfam" id="PF06980">
    <property type="entry name" value="DUF1302"/>
    <property type="match status" value="1"/>
</dbReference>
<sequence>MVTSTCAKECLRPKFARNPLVLALAALWGSVPLAQAFDFETGNPDVRARWDNSIKYSSAWRTKSPSSRLTEGAGALNDDDGDRNFDKGLISSRLDLLSEFDISYQNFGARLSGAAWYDDVYNKKNDNDSPGTANSYSVDYDHFTHDTRKLHGRQGELLDAFVYGKGDLGDMPVSGRIGQYAMQWGESLFYGMNGIAGGMAPIDVVKGLSVPNTQFKELIRPVQQMSGQLQLTPDVSVGAYYQFEWEANRLPGAGSYFSTSDTFGDGNERLFVGAPLFPGAQPLAFYHGQDKDAKDSGQGGVQVKWRTENYDFGVYAIRFHDKSPQLNVRPDFANLNPFTGDAGEYNWVYPEGIKALGASFSTTVDAFNIAGELSTRWDQPLASTNQRTLLPGEGLSNRADDALYATGRTLHANLSWLATLGPNFLAQETSFLGEIAWNRALSVSHNAAAVDPNADRDAWSFRTVYEPTYRQAFSGMDISVPFGVSYTHGASEALGTGFGSDRGGDLNIGIKGNYLNTWNLGLTYTHYYGPANTFLDANNNYTFEQSLKDRDFVAFSVSRTF</sequence>
<protein>
    <submittedName>
        <fullName evidence="2">DUF1302 domain-containing protein</fullName>
    </submittedName>
</protein>
<accession>A0AAJ6LVW4</accession>
<name>A0AAJ6LVW4_9PSED</name>
<keyword evidence="1" id="KW-0732">Signal</keyword>
<feature type="signal peptide" evidence="1">
    <location>
        <begin position="1"/>
        <end position="36"/>
    </location>
</feature>